<evidence type="ECO:0000313" key="1">
    <source>
        <dbReference type="EMBL" id="GBN34018.1"/>
    </source>
</evidence>
<comment type="caution">
    <text evidence="1">The sequence shown here is derived from an EMBL/GenBank/DDBJ whole genome shotgun (WGS) entry which is preliminary data.</text>
</comment>
<reference evidence="1 2" key="1">
    <citation type="journal article" date="2019" name="Sci. Rep.">
        <title>Orb-weaving spider Araneus ventricosus genome elucidates the spidroin gene catalogue.</title>
        <authorList>
            <person name="Kono N."/>
            <person name="Nakamura H."/>
            <person name="Ohtoshi R."/>
            <person name="Moran D.A.P."/>
            <person name="Shinohara A."/>
            <person name="Yoshida Y."/>
            <person name="Fujiwara M."/>
            <person name="Mori M."/>
            <person name="Tomita M."/>
            <person name="Arakawa K."/>
        </authorList>
    </citation>
    <scope>NUCLEOTIDE SEQUENCE [LARGE SCALE GENOMIC DNA]</scope>
</reference>
<accession>A0A4Y2N3K9</accession>
<keyword evidence="2" id="KW-1185">Reference proteome</keyword>
<dbReference type="AlphaFoldDB" id="A0A4Y2N3K9"/>
<evidence type="ECO:0000313" key="2">
    <source>
        <dbReference type="Proteomes" id="UP000499080"/>
    </source>
</evidence>
<name>A0A4Y2N3K9_ARAVE</name>
<proteinExistence type="predicted"/>
<gene>
    <name evidence="1" type="ORF">AVEN_264939_1</name>
</gene>
<protein>
    <submittedName>
        <fullName evidence="1">Uncharacterized protein</fullName>
    </submittedName>
</protein>
<dbReference type="Proteomes" id="UP000499080">
    <property type="component" value="Unassembled WGS sequence"/>
</dbReference>
<organism evidence="1 2">
    <name type="scientific">Araneus ventricosus</name>
    <name type="common">Orbweaver spider</name>
    <name type="synonym">Epeira ventricosa</name>
    <dbReference type="NCBI Taxonomy" id="182803"/>
    <lineage>
        <taxon>Eukaryota</taxon>
        <taxon>Metazoa</taxon>
        <taxon>Ecdysozoa</taxon>
        <taxon>Arthropoda</taxon>
        <taxon>Chelicerata</taxon>
        <taxon>Arachnida</taxon>
        <taxon>Araneae</taxon>
        <taxon>Araneomorphae</taxon>
        <taxon>Entelegynae</taxon>
        <taxon>Araneoidea</taxon>
        <taxon>Araneidae</taxon>
        <taxon>Araneus</taxon>
    </lineage>
</organism>
<sequence>MRYTVPLLIQFNCNFTCGDPTILPYELIHRRNSGTVGHNGRLPRACLRVLPHNSDTTGIWCTVRNTALSTPLSSCTKFVRHASLLREEIG</sequence>
<dbReference type="EMBL" id="BGPR01008470">
    <property type="protein sequence ID" value="GBN34018.1"/>
    <property type="molecule type" value="Genomic_DNA"/>
</dbReference>